<protein>
    <submittedName>
        <fullName evidence="2">Uncharacterized protein</fullName>
    </submittedName>
</protein>
<name>A0A6N7VZ24_ACIFE</name>
<evidence type="ECO:0000313" key="3">
    <source>
        <dbReference type="Proteomes" id="UP000441455"/>
    </source>
</evidence>
<sequence length="63" mass="6920">MDAFRFSQVPEQALPQEQPLDHRPALQMDGIGIPGAPGKLPHFFRGKGPPGPVPFRRSGVLFQ</sequence>
<accession>A0A6N7VZ24</accession>
<reference evidence="2 3" key="1">
    <citation type="submission" date="2019-08" db="EMBL/GenBank/DDBJ databases">
        <title>In-depth cultivation of the pig gut microbiome towards novel bacterial diversity and tailored functional studies.</title>
        <authorList>
            <person name="Wylensek D."/>
            <person name="Hitch T.C.A."/>
            <person name="Clavel T."/>
        </authorList>
    </citation>
    <scope>NUCLEOTIDE SEQUENCE [LARGE SCALE GENOMIC DNA]</scope>
    <source>
        <strain evidence="2 3">WCA-389-WT-5B</strain>
    </source>
</reference>
<dbReference type="EMBL" id="VULN01000003">
    <property type="protein sequence ID" value="MSS81472.1"/>
    <property type="molecule type" value="Genomic_DNA"/>
</dbReference>
<evidence type="ECO:0000256" key="1">
    <source>
        <dbReference type="SAM" id="MobiDB-lite"/>
    </source>
</evidence>
<feature type="region of interest" description="Disordered" evidence="1">
    <location>
        <begin position="1"/>
        <end position="63"/>
    </location>
</feature>
<evidence type="ECO:0000313" key="2">
    <source>
        <dbReference type="EMBL" id="MSS81472.1"/>
    </source>
</evidence>
<gene>
    <name evidence="2" type="ORF">FX155_02410</name>
</gene>
<dbReference type="AlphaFoldDB" id="A0A6N7VZ24"/>
<dbReference type="Proteomes" id="UP000441455">
    <property type="component" value="Unassembled WGS sequence"/>
</dbReference>
<organism evidence="2 3">
    <name type="scientific">Acidaminococcus fermentans</name>
    <dbReference type="NCBI Taxonomy" id="905"/>
    <lineage>
        <taxon>Bacteria</taxon>
        <taxon>Bacillati</taxon>
        <taxon>Bacillota</taxon>
        <taxon>Negativicutes</taxon>
        <taxon>Acidaminococcales</taxon>
        <taxon>Acidaminococcaceae</taxon>
        <taxon>Acidaminococcus</taxon>
    </lineage>
</organism>
<proteinExistence type="predicted"/>
<comment type="caution">
    <text evidence="2">The sequence shown here is derived from an EMBL/GenBank/DDBJ whole genome shotgun (WGS) entry which is preliminary data.</text>
</comment>